<dbReference type="PANTHER" id="PTHR42648:SF22">
    <property type="entry name" value="REVERSE TRANSCRIPTASE TY1_COPIA-TYPE DOMAIN-CONTAINING PROTEIN"/>
    <property type="match status" value="1"/>
</dbReference>
<gene>
    <name evidence="1" type="ORF">CR513_57335</name>
</gene>
<dbReference type="PANTHER" id="PTHR42648">
    <property type="entry name" value="TRANSPOSASE, PUTATIVE-RELATED"/>
    <property type="match status" value="1"/>
</dbReference>
<organism evidence="1 2">
    <name type="scientific">Mucuna pruriens</name>
    <name type="common">Velvet bean</name>
    <name type="synonym">Dolichos pruriens</name>
    <dbReference type="NCBI Taxonomy" id="157652"/>
    <lineage>
        <taxon>Eukaryota</taxon>
        <taxon>Viridiplantae</taxon>
        <taxon>Streptophyta</taxon>
        <taxon>Embryophyta</taxon>
        <taxon>Tracheophyta</taxon>
        <taxon>Spermatophyta</taxon>
        <taxon>Magnoliopsida</taxon>
        <taxon>eudicotyledons</taxon>
        <taxon>Gunneridae</taxon>
        <taxon>Pentapetalae</taxon>
        <taxon>rosids</taxon>
        <taxon>fabids</taxon>
        <taxon>Fabales</taxon>
        <taxon>Fabaceae</taxon>
        <taxon>Papilionoideae</taxon>
        <taxon>50 kb inversion clade</taxon>
        <taxon>NPAAA clade</taxon>
        <taxon>indigoferoid/millettioid clade</taxon>
        <taxon>Phaseoleae</taxon>
        <taxon>Mucuna</taxon>
    </lineage>
</organism>
<keyword evidence="2" id="KW-1185">Reference proteome</keyword>
<sequence>MTVLKLLGLSFLNTSLKNQFCVSIKGSIIHESSCQHLKQNEIAKTKNGHLQDQTRALLFQKKNVPKNYWGENVLTATYLINRLPFSVLGFKSPMEIISSFYPNVSTTNNLTPWFFRCVSFVQVHSQGRGKLDPRALK</sequence>
<dbReference type="GO" id="GO:0003676">
    <property type="term" value="F:nucleic acid binding"/>
    <property type="evidence" value="ECO:0007669"/>
    <property type="project" value="InterPro"/>
</dbReference>
<dbReference type="EMBL" id="QJKJ01014539">
    <property type="protein sequence ID" value="RDX64141.1"/>
    <property type="molecule type" value="Genomic_DNA"/>
</dbReference>
<proteinExistence type="predicted"/>
<dbReference type="Gene3D" id="3.30.420.10">
    <property type="entry name" value="Ribonuclease H-like superfamily/Ribonuclease H"/>
    <property type="match status" value="1"/>
</dbReference>
<protein>
    <recommendedName>
        <fullName evidence="3">Copia protein</fullName>
    </recommendedName>
</protein>
<dbReference type="InterPro" id="IPR012337">
    <property type="entry name" value="RNaseH-like_sf"/>
</dbReference>
<dbReference type="InterPro" id="IPR036397">
    <property type="entry name" value="RNaseH_sf"/>
</dbReference>
<evidence type="ECO:0000313" key="1">
    <source>
        <dbReference type="EMBL" id="RDX64141.1"/>
    </source>
</evidence>
<feature type="non-terminal residue" evidence="1">
    <location>
        <position position="1"/>
    </location>
</feature>
<evidence type="ECO:0000313" key="2">
    <source>
        <dbReference type="Proteomes" id="UP000257109"/>
    </source>
</evidence>
<evidence type="ECO:0008006" key="3">
    <source>
        <dbReference type="Google" id="ProtNLM"/>
    </source>
</evidence>
<comment type="caution">
    <text evidence="1">The sequence shown here is derived from an EMBL/GenBank/DDBJ whole genome shotgun (WGS) entry which is preliminary data.</text>
</comment>
<name>A0A371EDN7_MUCPR</name>
<dbReference type="OrthoDB" id="1750639at2759"/>
<accession>A0A371EDN7</accession>
<dbReference type="SUPFAM" id="SSF53098">
    <property type="entry name" value="Ribonuclease H-like"/>
    <property type="match status" value="1"/>
</dbReference>
<dbReference type="Proteomes" id="UP000257109">
    <property type="component" value="Unassembled WGS sequence"/>
</dbReference>
<dbReference type="InterPro" id="IPR039537">
    <property type="entry name" value="Retrotran_Ty1/copia-like"/>
</dbReference>
<dbReference type="AlphaFoldDB" id="A0A371EDN7"/>
<reference evidence="1" key="1">
    <citation type="submission" date="2018-05" db="EMBL/GenBank/DDBJ databases">
        <title>Draft genome of Mucuna pruriens seed.</title>
        <authorList>
            <person name="Nnadi N.E."/>
            <person name="Vos R."/>
            <person name="Hasami M.H."/>
            <person name="Devisetty U.K."/>
            <person name="Aguiy J.C."/>
        </authorList>
    </citation>
    <scope>NUCLEOTIDE SEQUENCE [LARGE SCALE GENOMIC DNA]</scope>
    <source>
        <strain evidence="1">JCA_2017</strain>
    </source>
</reference>